<evidence type="ECO:0000313" key="7">
    <source>
        <dbReference type="EMBL" id="HBP31491.1"/>
    </source>
</evidence>
<evidence type="ECO:0000256" key="2">
    <source>
        <dbReference type="ARBA" id="ARBA00023015"/>
    </source>
</evidence>
<keyword evidence="5" id="KW-0175">Coiled coil</keyword>
<accession>A0A356LLN5</accession>
<dbReference type="SUPFAM" id="SSF53850">
    <property type="entry name" value="Periplasmic binding protein-like II"/>
    <property type="match status" value="1"/>
</dbReference>
<dbReference type="InterPro" id="IPR005119">
    <property type="entry name" value="LysR_subst-bd"/>
</dbReference>
<name>A0A356LLN5_9BURK</name>
<feature type="domain" description="HTH lysR-type" evidence="6">
    <location>
        <begin position="17"/>
        <end position="74"/>
    </location>
</feature>
<organism evidence="7 8">
    <name type="scientific">Advenella kashmirensis</name>
    <dbReference type="NCBI Taxonomy" id="310575"/>
    <lineage>
        <taxon>Bacteria</taxon>
        <taxon>Pseudomonadati</taxon>
        <taxon>Pseudomonadota</taxon>
        <taxon>Betaproteobacteria</taxon>
        <taxon>Burkholderiales</taxon>
        <taxon>Alcaligenaceae</taxon>
    </lineage>
</organism>
<evidence type="ECO:0000313" key="8">
    <source>
        <dbReference type="Proteomes" id="UP000264036"/>
    </source>
</evidence>
<reference evidence="7 8" key="1">
    <citation type="journal article" date="2018" name="Nat. Biotechnol.">
        <title>A standardized bacterial taxonomy based on genome phylogeny substantially revises the tree of life.</title>
        <authorList>
            <person name="Parks D.H."/>
            <person name="Chuvochina M."/>
            <person name="Waite D.W."/>
            <person name="Rinke C."/>
            <person name="Skarshewski A."/>
            <person name="Chaumeil P.A."/>
            <person name="Hugenholtz P."/>
        </authorList>
    </citation>
    <scope>NUCLEOTIDE SEQUENCE [LARGE SCALE GENOMIC DNA]</scope>
    <source>
        <strain evidence="7">UBA10707</strain>
    </source>
</reference>
<comment type="caution">
    <text evidence="7">The sequence shown here is derived from an EMBL/GenBank/DDBJ whole genome shotgun (WGS) entry which is preliminary data.</text>
</comment>
<dbReference type="GO" id="GO:0043565">
    <property type="term" value="F:sequence-specific DNA binding"/>
    <property type="evidence" value="ECO:0007669"/>
    <property type="project" value="TreeGrafter"/>
</dbReference>
<evidence type="ECO:0000256" key="5">
    <source>
        <dbReference type="SAM" id="Coils"/>
    </source>
</evidence>
<dbReference type="Gene3D" id="1.10.10.10">
    <property type="entry name" value="Winged helix-like DNA-binding domain superfamily/Winged helix DNA-binding domain"/>
    <property type="match status" value="1"/>
</dbReference>
<dbReference type="FunFam" id="1.10.10.10:FF:000001">
    <property type="entry name" value="LysR family transcriptional regulator"/>
    <property type="match status" value="1"/>
</dbReference>
<keyword evidence="3" id="KW-0238">DNA-binding</keyword>
<sequence length="317" mass="35588">MTACTRQGVFHMKPYEYDLNLLYVFHEIVRTGSLSAAGRKLRISRSGVSQKLKALENSTGTQLIRRSTRDIDLTGSGQCLYDHCVGIFEQLDNAQRQLSGLKNEMQGHIRLCVPTSLGQDYFNTVLIDFIKENPNISFTIIFSNRIKNFLSSEIDVALQITTIDNIPQDYVAREIGVVPWCICAAPGLLETIGPITMPGQLATLPFITPTYTVASPKLTVITSENSTVHIPLSLRVQSESLPFLRDNVICGQGIGLLPAYSIQKELDDASLVRLLPECQIKGFGDRLYVISTQTFHMTQLQRRFIDFVIRKLRRMFA</sequence>
<proteinExistence type="inferred from homology"/>
<comment type="similarity">
    <text evidence="1">Belongs to the LysR transcriptional regulatory family.</text>
</comment>
<evidence type="ECO:0000256" key="1">
    <source>
        <dbReference type="ARBA" id="ARBA00009437"/>
    </source>
</evidence>
<dbReference type="PANTHER" id="PTHR30537:SF5">
    <property type="entry name" value="HTH-TYPE TRANSCRIPTIONAL ACTIVATOR TTDR-RELATED"/>
    <property type="match status" value="1"/>
</dbReference>
<evidence type="ECO:0000259" key="6">
    <source>
        <dbReference type="PROSITE" id="PS50931"/>
    </source>
</evidence>
<evidence type="ECO:0000256" key="3">
    <source>
        <dbReference type="ARBA" id="ARBA00023125"/>
    </source>
</evidence>
<dbReference type="InterPro" id="IPR036390">
    <property type="entry name" value="WH_DNA-bd_sf"/>
</dbReference>
<dbReference type="InterPro" id="IPR036388">
    <property type="entry name" value="WH-like_DNA-bd_sf"/>
</dbReference>
<feature type="coiled-coil region" evidence="5">
    <location>
        <begin position="84"/>
        <end position="111"/>
    </location>
</feature>
<dbReference type="Pfam" id="PF00126">
    <property type="entry name" value="HTH_1"/>
    <property type="match status" value="1"/>
</dbReference>
<dbReference type="GO" id="GO:0006351">
    <property type="term" value="P:DNA-templated transcription"/>
    <property type="evidence" value="ECO:0007669"/>
    <property type="project" value="TreeGrafter"/>
</dbReference>
<protein>
    <recommendedName>
        <fullName evidence="6">HTH lysR-type domain-containing protein</fullName>
    </recommendedName>
</protein>
<dbReference type="Proteomes" id="UP000264036">
    <property type="component" value="Unassembled WGS sequence"/>
</dbReference>
<gene>
    <name evidence="7" type="ORF">DD666_19035</name>
</gene>
<keyword evidence="2" id="KW-0805">Transcription regulation</keyword>
<dbReference type="InterPro" id="IPR058163">
    <property type="entry name" value="LysR-type_TF_proteobact-type"/>
</dbReference>
<dbReference type="GO" id="GO:0003700">
    <property type="term" value="F:DNA-binding transcription factor activity"/>
    <property type="evidence" value="ECO:0007669"/>
    <property type="project" value="InterPro"/>
</dbReference>
<dbReference type="PROSITE" id="PS50931">
    <property type="entry name" value="HTH_LYSR"/>
    <property type="match status" value="1"/>
</dbReference>
<dbReference type="AlphaFoldDB" id="A0A356LLN5"/>
<dbReference type="InterPro" id="IPR000847">
    <property type="entry name" value="LysR_HTH_N"/>
</dbReference>
<dbReference type="EMBL" id="DOEK01000039">
    <property type="protein sequence ID" value="HBP31491.1"/>
    <property type="molecule type" value="Genomic_DNA"/>
</dbReference>
<dbReference type="Pfam" id="PF03466">
    <property type="entry name" value="LysR_substrate"/>
    <property type="match status" value="1"/>
</dbReference>
<dbReference type="SUPFAM" id="SSF46785">
    <property type="entry name" value="Winged helix' DNA-binding domain"/>
    <property type="match status" value="1"/>
</dbReference>
<dbReference type="Gene3D" id="3.40.190.290">
    <property type="match status" value="1"/>
</dbReference>
<dbReference type="PANTHER" id="PTHR30537">
    <property type="entry name" value="HTH-TYPE TRANSCRIPTIONAL REGULATOR"/>
    <property type="match status" value="1"/>
</dbReference>
<keyword evidence="4" id="KW-0804">Transcription</keyword>
<evidence type="ECO:0000256" key="4">
    <source>
        <dbReference type="ARBA" id="ARBA00023163"/>
    </source>
</evidence>